<dbReference type="InterPro" id="IPR002110">
    <property type="entry name" value="Ankyrin_rpt"/>
</dbReference>
<dbReference type="Gene3D" id="1.25.40.20">
    <property type="entry name" value="Ankyrin repeat-containing domain"/>
    <property type="match status" value="1"/>
</dbReference>
<feature type="region of interest" description="Disordered" evidence="6">
    <location>
        <begin position="1"/>
        <end position="156"/>
    </location>
</feature>
<feature type="region of interest" description="Disordered" evidence="6">
    <location>
        <begin position="653"/>
        <end position="678"/>
    </location>
</feature>
<feature type="binding site" evidence="4">
    <location>
        <begin position="898"/>
        <end position="905"/>
    </location>
    <ligand>
        <name>ATP</name>
        <dbReference type="ChEBI" id="CHEBI:30616"/>
    </ligand>
</feature>
<dbReference type="SUPFAM" id="SSF48403">
    <property type="entry name" value="Ankyrin repeat"/>
    <property type="match status" value="1"/>
</dbReference>
<dbReference type="InterPro" id="IPR036770">
    <property type="entry name" value="Ankyrin_rpt-contain_sf"/>
</dbReference>
<dbReference type="Pfam" id="PF00225">
    <property type="entry name" value="Kinesin"/>
    <property type="match status" value="1"/>
</dbReference>
<feature type="region of interest" description="Disordered" evidence="6">
    <location>
        <begin position="1170"/>
        <end position="1194"/>
    </location>
</feature>
<evidence type="ECO:0000256" key="5">
    <source>
        <dbReference type="SAM" id="Coils"/>
    </source>
</evidence>
<feature type="repeat" description="ANK" evidence="3">
    <location>
        <begin position="228"/>
        <end position="260"/>
    </location>
</feature>
<feature type="repeat" description="ANK" evidence="3">
    <location>
        <begin position="293"/>
        <end position="325"/>
    </location>
</feature>
<organism evidence="8 9">
    <name type="scientific">Symbiodinium microadriaticum</name>
    <name type="common">Dinoflagellate</name>
    <name type="synonym">Zooxanthella microadriatica</name>
    <dbReference type="NCBI Taxonomy" id="2951"/>
    <lineage>
        <taxon>Eukaryota</taxon>
        <taxon>Sar</taxon>
        <taxon>Alveolata</taxon>
        <taxon>Dinophyceae</taxon>
        <taxon>Suessiales</taxon>
        <taxon>Symbiodiniaceae</taxon>
        <taxon>Symbiodinium</taxon>
    </lineage>
</organism>
<feature type="compositionally biased region" description="Low complexity" evidence="6">
    <location>
        <begin position="1"/>
        <end position="21"/>
    </location>
</feature>
<dbReference type="SMART" id="SM00248">
    <property type="entry name" value="ANK"/>
    <property type="match status" value="4"/>
</dbReference>
<dbReference type="FunFam" id="3.40.850.10:FF:000113">
    <property type="entry name" value="Kinesin-like protein"/>
    <property type="match status" value="1"/>
</dbReference>
<comment type="caution">
    <text evidence="8">The sequence shown here is derived from an EMBL/GenBank/DDBJ whole genome shotgun (WGS) entry which is preliminary data.</text>
</comment>
<dbReference type="GO" id="GO:0007018">
    <property type="term" value="P:microtubule-based movement"/>
    <property type="evidence" value="ECO:0007669"/>
    <property type="project" value="InterPro"/>
</dbReference>
<comment type="similarity">
    <text evidence="4">Belongs to the TRAFAC class myosin-kinesin ATPase superfamily. Kinesin family.</text>
</comment>
<proteinExistence type="inferred from homology"/>
<dbReference type="PROSITE" id="PS00411">
    <property type="entry name" value="KINESIN_MOTOR_1"/>
    <property type="match status" value="1"/>
</dbReference>
<dbReference type="PROSITE" id="PS50297">
    <property type="entry name" value="ANK_REP_REGION"/>
    <property type="match status" value="2"/>
</dbReference>
<evidence type="ECO:0000313" key="8">
    <source>
        <dbReference type="EMBL" id="OLQ07171.1"/>
    </source>
</evidence>
<dbReference type="SMART" id="SM00129">
    <property type="entry name" value="KISc"/>
    <property type="match status" value="1"/>
</dbReference>
<dbReference type="GO" id="GO:0005524">
    <property type="term" value="F:ATP binding"/>
    <property type="evidence" value="ECO:0007669"/>
    <property type="project" value="UniProtKB-UniRule"/>
</dbReference>
<dbReference type="Gene3D" id="3.40.850.10">
    <property type="entry name" value="Kinesin motor domain"/>
    <property type="match status" value="1"/>
</dbReference>
<dbReference type="InterPro" id="IPR027417">
    <property type="entry name" value="P-loop_NTPase"/>
</dbReference>
<evidence type="ECO:0000256" key="4">
    <source>
        <dbReference type="PROSITE-ProRule" id="PRU00283"/>
    </source>
</evidence>
<dbReference type="InterPro" id="IPR019821">
    <property type="entry name" value="Kinesin_motor_CS"/>
</dbReference>
<dbReference type="SUPFAM" id="SSF52540">
    <property type="entry name" value="P-loop containing nucleoside triphosphate hydrolases"/>
    <property type="match status" value="1"/>
</dbReference>
<keyword evidence="2 4" id="KW-0067">ATP-binding</keyword>
<feature type="coiled-coil region" evidence="5">
    <location>
        <begin position="453"/>
        <end position="580"/>
    </location>
</feature>
<keyword evidence="9" id="KW-1185">Reference proteome</keyword>
<evidence type="ECO:0000256" key="2">
    <source>
        <dbReference type="ARBA" id="ARBA00022840"/>
    </source>
</evidence>
<evidence type="ECO:0000256" key="1">
    <source>
        <dbReference type="ARBA" id="ARBA00022741"/>
    </source>
</evidence>
<evidence type="ECO:0000256" key="6">
    <source>
        <dbReference type="SAM" id="MobiDB-lite"/>
    </source>
</evidence>
<dbReference type="EMBL" id="LSRX01000146">
    <property type="protein sequence ID" value="OLQ07171.1"/>
    <property type="molecule type" value="Genomic_DNA"/>
</dbReference>
<reference evidence="8 9" key="1">
    <citation type="submission" date="2016-02" db="EMBL/GenBank/DDBJ databases">
        <title>Genome analysis of coral dinoflagellate symbionts highlights evolutionary adaptations to a symbiotic lifestyle.</title>
        <authorList>
            <person name="Aranda M."/>
            <person name="Li Y."/>
            <person name="Liew Y.J."/>
            <person name="Baumgarten S."/>
            <person name="Simakov O."/>
            <person name="Wilson M."/>
            <person name="Piel J."/>
            <person name="Ashoor H."/>
            <person name="Bougouffa S."/>
            <person name="Bajic V.B."/>
            <person name="Ryu T."/>
            <person name="Ravasi T."/>
            <person name="Bayer T."/>
            <person name="Micklem G."/>
            <person name="Kim H."/>
            <person name="Bhak J."/>
            <person name="Lajeunesse T.C."/>
            <person name="Voolstra C.R."/>
        </authorList>
    </citation>
    <scope>NUCLEOTIDE SEQUENCE [LARGE SCALE GENOMIC DNA]</scope>
    <source>
        <strain evidence="8 9">CCMP2467</strain>
    </source>
</reference>
<keyword evidence="3" id="KW-0040">ANK repeat</keyword>
<evidence type="ECO:0000259" key="7">
    <source>
        <dbReference type="PROSITE" id="PS50067"/>
    </source>
</evidence>
<feature type="domain" description="Kinesin motor" evidence="7">
    <location>
        <begin position="817"/>
        <end position="1140"/>
    </location>
</feature>
<dbReference type="PRINTS" id="PR00380">
    <property type="entry name" value="KINESINHEAVY"/>
</dbReference>
<evidence type="ECO:0000256" key="3">
    <source>
        <dbReference type="PROSITE-ProRule" id="PRU00023"/>
    </source>
</evidence>
<protein>
    <submittedName>
        <fullName evidence="8">Kinesin-like calmodulin-binding protein</fullName>
    </submittedName>
</protein>
<dbReference type="GO" id="GO:0003777">
    <property type="term" value="F:microtubule motor activity"/>
    <property type="evidence" value="ECO:0007669"/>
    <property type="project" value="InterPro"/>
</dbReference>
<dbReference type="PANTHER" id="PTHR47972">
    <property type="entry name" value="KINESIN-LIKE PROTEIN KLP-3"/>
    <property type="match status" value="1"/>
</dbReference>
<dbReference type="PANTHER" id="PTHR47972:SF16">
    <property type="entry name" value="KINESIN-LIKE PROTEIN"/>
    <property type="match status" value="1"/>
</dbReference>
<dbReference type="Pfam" id="PF12796">
    <property type="entry name" value="Ank_2"/>
    <property type="match status" value="2"/>
</dbReference>
<sequence length="1349" mass="147420">MGAGKSAKPAAKYEKPAAPSAGRAWEASGSKDSAGLRATASKEEPRPSGGSASGSAPRHASAKVMNVAELAPGDDEVERSFKEEMHSARTRPAGIEPSPASGSRRKGPETRSLAPQRLAPDARGSPAKHGQARYGGYDGKAADADEGKSPVQGATLPEPWTRRLANTMILHTVQNSMILATYLLELLTSGYGARSALHIACWEGSLSAVQVVANGSKKAVQDWHQRKGDLTPLHIAAICSHAEVAELLLGYDIDPDINTVHQLRSLHISATSSTDLCEVLMSSRADIAARTADQDTPLHFANCFQQLDTIELLLKAGADASAANNFGVVPLHVAVAYAGLERLELREAKATLLLCAYGAKLDARDHHGHTPAAVARMAGAHSSLIDFLESASEDHQATAQDLLNAVDEEAEDFASSSLALKAMQSEKTAGSEGWAPPSPSVARARANSYAGQDMQLTEENSRLSQETKRLQKELDEARANIRHLQGLLDQSRSTMERLKSTRLSVSEAPGAEAFQAVRDDMEKEMGELRQRQEDLGRDRDSWLQERESLLRQLEEAAEKQERAEATVKRITAERNEAFERTAVKDVSRPSSAVTRQAAEQAAAQDAALFAKEEALSQKDAELQAKAQAEQEALEALQAKDAELERLTAELQAMKSQADRSGKDLEERSAELSQKEADVLSRKAEVQRLNGELERQAGEKEEMWKNLTELRAQHKELREQQSKTSQELGAVQMQLQEREVELEGQLKEKELTIQKLEEDAQQLTGQVAELSGVRERAEQAEKMLEPWKKRTEEVHEAFQKEQALRKRYHNQMQDMKGAIRVFARIRPKVSREADQEISVWRRDAFSLECAAKDKKSTAKDYNFDAVFDEHNSQEDVFADCRGLIGSAVDGFNVTVFAYGQTGAGKTHTMYGNEAMPGLVPRAAEELFAVLGRYAHECESKVLCSMFELYRDDLVDLLFTKAKGKAPPVLDIKKDPRGTVKVENAVEIEVTNPDELQKTISTGMDRRHVAATKMNADSSRSHLIFIVTIESVNKKSKQVSTGKLTLCDLAGSERLKKSEVTGEQMKEAQSINKSLTALGDVIEALTKQAKHVPYRNHRLTQLLSDSLGGNAKTLMFVNCSPASGNLDETGAALAYAVRAKNIVNKVEKNSDSQEVARLKKVVQLLSSELEEARKKAGDAPLPKLGDGNAEEMPSPDEPLLGLMPHGWKASIFLKPAAMVMCASVSSTPMLNMTTLQSVSFEPINTNTSGEVYELPGCRLVVQMPSPDGTLLCLMPSGWKANDFLKPVADSSMVNCASVSSQPMFNMATLHSMSFEPTNAITSGEGHELPGCRLVIQMPSHDEPLFHVMPRS</sequence>
<dbReference type="GO" id="GO:0008017">
    <property type="term" value="F:microtubule binding"/>
    <property type="evidence" value="ECO:0007669"/>
    <property type="project" value="InterPro"/>
</dbReference>
<keyword evidence="4" id="KW-0505">Motor protein</keyword>
<dbReference type="Proteomes" id="UP000186817">
    <property type="component" value="Unassembled WGS sequence"/>
</dbReference>
<keyword evidence="1 4" id="KW-0547">Nucleotide-binding</keyword>
<dbReference type="InterPro" id="IPR027640">
    <property type="entry name" value="Kinesin-like_fam"/>
</dbReference>
<dbReference type="PROSITE" id="PS50088">
    <property type="entry name" value="ANK_REPEAT"/>
    <property type="match status" value="2"/>
</dbReference>
<dbReference type="OrthoDB" id="3176171at2759"/>
<feature type="compositionally biased region" description="Low complexity" evidence="6">
    <location>
        <begin position="47"/>
        <end position="59"/>
    </location>
</feature>
<dbReference type="InterPro" id="IPR036961">
    <property type="entry name" value="Kinesin_motor_dom_sf"/>
</dbReference>
<feature type="compositionally biased region" description="Basic and acidic residues" evidence="6">
    <location>
        <begin position="78"/>
        <end position="87"/>
    </location>
</feature>
<gene>
    <name evidence="8" type="primary">KCBP</name>
    <name evidence="8" type="ORF">AK812_SmicGene9513</name>
</gene>
<keyword evidence="5" id="KW-0175">Coiled coil</keyword>
<dbReference type="InterPro" id="IPR001752">
    <property type="entry name" value="Kinesin_motor_dom"/>
</dbReference>
<name>A0A1Q9EIG5_SYMMI</name>
<dbReference type="PROSITE" id="PS50067">
    <property type="entry name" value="KINESIN_MOTOR_2"/>
    <property type="match status" value="1"/>
</dbReference>
<feature type="compositionally biased region" description="Basic and acidic residues" evidence="6">
    <location>
        <begin position="656"/>
        <end position="678"/>
    </location>
</feature>
<accession>A0A1Q9EIG5</accession>
<evidence type="ECO:0000313" key="9">
    <source>
        <dbReference type="Proteomes" id="UP000186817"/>
    </source>
</evidence>